<evidence type="ECO:0000256" key="3">
    <source>
        <dbReference type="ARBA" id="ARBA00022737"/>
    </source>
</evidence>
<dbReference type="PANTHER" id="PTHR47535:SF1">
    <property type="entry name" value="NESPRIN-1"/>
    <property type="match status" value="1"/>
</dbReference>
<name>A0A9D4S7C7_DREPO</name>
<keyword evidence="5" id="KW-0472">Membrane</keyword>
<dbReference type="InterPro" id="IPR002017">
    <property type="entry name" value="Spectrin_repeat"/>
</dbReference>
<dbReference type="GO" id="GO:0007097">
    <property type="term" value="P:nuclear migration"/>
    <property type="evidence" value="ECO:0007669"/>
    <property type="project" value="TreeGrafter"/>
</dbReference>
<evidence type="ECO:0000256" key="5">
    <source>
        <dbReference type="ARBA" id="ARBA00023136"/>
    </source>
</evidence>
<organism evidence="7 8">
    <name type="scientific">Dreissena polymorpha</name>
    <name type="common">Zebra mussel</name>
    <name type="synonym">Mytilus polymorpha</name>
    <dbReference type="NCBI Taxonomy" id="45954"/>
    <lineage>
        <taxon>Eukaryota</taxon>
        <taxon>Metazoa</taxon>
        <taxon>Spiralia</taxon>
        <taxon>Lophotrochozoa</taxon>
        <taxon>Mollusca</taxon>
        <taxon>Bivalvia</taxon>
        <taxon>Autobranchia</taxon>
        <taxon>Heteroconchia</taxon>
        <taxon>Euheterodonta</taxon>
        <taxon>Imparidentia</taxon>
        <taxon>Neoheterodontei</taxon>
        <taxon>Myida</taxon>
        <taxon>Dreissenoidea</taxon>
        <taxon>Dreissenidae</taxon>
        <taxon>Dreissena</taxon>
    </lineage>
</organism>
<comment type="caution">
    <text evidence="7">The sequence shown here is derived from an EMBL/GenBank/DDBJ whole genome shotgun (WGS) entry which is preliminary data.</text>
</comment>
<evidence type="ECO:0000313" key="7">
    <source>
        <dbReference type="EMBL" id="KAH3895304.1"/>
    </source>
</evidence>
<dbReference type="PANTHER" id="PTHR47535">
    <property type="entry name" value="MUSCLE-SPECIFIC PROTEIN 300 KDA, ISOFORM G"/>
    <property type="match status" value="1"/>
</dbReference>
<dbReference type="SUPFAM" id="SSF46966">
    <property type="entry name" value="Spectrin repeat"/>
    <property type="match status" value="1"/>
</dbReference>
<evidence type="ECO:0000256" key="2">
    <source>
        <dbReference type="ARBA" id="ARBA00022692"/>
    </source>
</evidence>
<keyword evidence="8" id="KW-1185">Reference proteome</keyword>
<proteinExistence type="predicted"/>
<dbReference type="GO" id="GO:0051015">
    <property type="term" value="F:actin filament binding"/>
    <property type="evidence" value="ECO:0007669"/>
    <property type="project" value="TreeGrafter"/>
</dbReference>
<evidence type="ECO:0000256" key="4">
    <source>
        <dbReference type="ARBA" id="ARBA00022989"/>
    </source>
</evidence>
<evidence type="ECO:0000256" key="6">
    <source>
        <dbReference type="SAM" id="Coils"/>
    </source>
</evidence>
<accession>A0A9D4S7C7</accession>
<dbReference type="GO" id="GO:0005737">
    <property type="term" value="C:cytoplasm"/>
    <property type="evidence" value="ECO:0007669"/>
    <property type="project" value="TreeGrafter"/>
</dbReference>
<evidence type="ECO:0000256" key="1">
    <source>
        <dbReference type="ARBA" id="ARBA00004370"/>
    </source>
</evidence>
<dbReference type="InterPro" id="IPR052403">
    <property type="entry name" value="LINC-complex_assoc"/>
</dbReference>
<protein>
    <submittedName>
        <fullName evidence="7">Uncharacterized protein</fullName>
    </submittedName>
</protein>
<dbReference type="EMBL" id="JAIWYP010000001">
    <property type="protein sequence ID" value="KAH3895304.1"/>
    <property type="molecule type" value="Genomic_DNA"/>
</dbReference>
<sequence length="99" mass="11509">MDQWKEFDSWYERCNSWLKEVELKVKDTELKATLKDKQTQLERLRKLQEELNGRQGDIDSLSDSAQDLVRVSTDTRVISQASQLASKYQTLKVTVKVCG</sequence>
<dbReference type="GO" id="GO:0005640">
    <property type="term" value="C:nuclear outer membrane"/>
    <property type="evidence" value="ECO:0007669"/>
    <property type="project" value="TreeGrafter"/>
</dbReference>
<dbReference type="AlphaFoldDB" id="A0A9D4S7C7"/>
<reference evidence="7" key="1">
    <citation type="journal article" date="2019" name="bioRxiv">
        <title>The Genome of the Zebra Mussel, Dreissena polymorpha: A Resource for Invasive Species Research.</title>
        <authorList>
            <person name="McCartney M.A."/>
            <person name="Auch B."/>
            <person name="Kono T."/>
            <person name="Mallez S."/>
            <person name="Zhang Y."/>
            <person name="Obille A."/>
            <person name="Becker A."/>
            <person name="Abrahante J.E."/>
            <person name="Garbe J."/>
            <person name="Badalamenti J.P."/>
            <person name="Herman A."/>
            <person name="Mangelson H."/>
            <person name="Liachko I."/>
            <person name="Sullivan S."/>
            <person name="Sone E.D."/>
            <person name="Koren S."/>
            <person name="Silverstein K.A.T."/>
            <person name="Beckman K.B."/>
            <person name="Gohl D.M."/>
        </authorList>
    </citation>
    <scope>NUCLEOTIDE SEQUENCE</scope>
    <source>
        <strain evidence="7">Duluth1</strain>
        <tissue evidence="7">Whole animal</tissue>
    </source>
</reference>
<keyword evidence="2" id="KW-0812">Transmembrane</keyword>
<keyword evidence="4" id="KW-1133">Transmembrane helix</keyword>
<dbReference type="GO" id="GO:0034993">
    <property type="term" value="C:meiotic nuclear membrane microtubule tethering complex"/>
    <property type="evidence" value="ECO:0007669"/>
    <property type="project" value="TreeGrafter"/>
</dbReference>
<feature type="coiled-coil region" evidence="6">
    <location>
        <begin position="27"/>
        <end position="64"/>
    </location>
</feature>
<dbReference type="Gene3D" id="1.20.58.60">
    <property type="match status" value="1"/>
</dbReference>
<keyword evidence="3" id="KW-0677">Repeat</keyword>
<keyword evidence="6" id="KW-0175">Coiled coil</keyword>
<gene>
    <name evidence="7" type="ORF">DPMN_019465</name>
</gene>
<evidence type="ECO:0000313" key="8">
    <source>
        <dbReference type="Proteomes" id="UP000828390"/>
    </source>
</evidence>
<comment type="subcellular location">
    <subcellularLocation>
        <location evidence="1">Membrane</location>
    </subcellularLocation>
</comment>
<dbReference type="Pfam" id="PF00435">
    <property type="entry name" value="Spectrin"/>
    <property type="match status" value="1"/>
</dbReference>
<dbReference type="Proteomes" id="UP000828390">
    <property type="component" value="Unassembled WGS sequence"/>
</dbReference>
<reference evidence="7" key="2">
    <citation type="submission" date="2020-11" db="EMBL/GenBank/DDBJ databases">
        <authorList>
            <person name="McCartney M.A."/>
            <person name="Auch B."/>
            <person name="Kono T."/>
            <person name="Mallez S."/>
            <person name="Becker A."/>
            <person name="Gohl D.M."/>
            <person name="Silverstein K.A.T."/>
            <person name="Koren S."/>
            <person name="Bechman K.B."/>
            <person name="Herman A."/>
            <person name="Abrahante J.E."/>
            <person name="Garbe J."/>
        </authorList>
    </citation>
    <scope>NUCLEOTIDE SEQUENCE</scope>
    <source>
        <strain evidence="7">Duluth1</strain>
        <tissue evidence="7">Whole animal</tissue>
    </source>
</reference>